<dbReference type="GO" id="GO:0007165">
    <property type="term" value="P:signal transduction"/>
    <property type="evidence" value="ECO:0007669"/>
    <property type="project" value="UniProtKB-KW"/>
</dbReference>
<feature type="coiled-coil region" evidence="10">
    <location>
        <begin position="462"/>
        <end position="489"/>
    </location>
</feature>
<comment type="caution">
    <text evidence="14">The sequence shown here is derived from an EMBL/GenBank/DDBJ whole genome shotgun (WGS) entry which is preliminary data.</text>
</comment>
<keyword evidence="7 9" id="KW-0807">Transducer</keyword>
<dbReference type="Pfam" id="PF00672">
    <property type="entry name" value="HAMP"/>
    <property type="match status" value="1"/>
</dbReference>
<dbReference type="InterPro" id="IPR033479">
    <property type="entry name" value="dCache_1"/>
</dbReference>
<dbReference type="GO" id="GO:0004888">
    <property type="term" value="F:transmembrane signaling receptor activity"/>
    <property type="evidence" value="ECO:0007669"/>
    <property type="project" value="InterPro"/>
</dbReference>
<name>A0AA42BBJ5_9GAMM</name>
<dbReference type="EMBL" id="JAMYBS010000001">
    <property type="protein sequence ID" value="MCO7543386.1"/>
    <property type="molecule type" value="Genomic_DNA"/>
</dbReference>
<dbReference type="Proteomes" id="UP001165292">
    <property type="component" value="Unassembled WGS sequence"/>
</dbReference>
<evidence type="ECO:0000256" key="4">
    <source>
        <dbReference type="ARBA" id="ARBA00022692"/>
    </source>
</evidence>
<dbReference type="SMART" id="SM00304">
    <property type="entry name" value="HAMP"/>
    <property type="match status" value="1"/>
</dbReference>
<dbReference type="InterPro" id="IPR003660">
    <property type="entry name" value="HAMP_dom"/>
</dbReference>
<evidence type="ECO:0000256" key="7">
    <source>
        <dbReference type="ARBA" id="ARBA00023224"/>
    </source>
</evidence>
<evidence type="ECO:0000256" key="1">
    <source>
        <dbReference type="ARBA" id="ARBA00004651"/>
    </source>
</evidence>
<keyword evidence="10" id="KW-0175">Coiled coil</keyword>
<feature type="transmembrane region" description="Helical" evidence="11">
    <location>
        <begin position="12"/>
        <end position="30"/>
    </location>
</feature>
<dbReference type="Pfam" id="PF00015">
    <property type="entry name" value="MCPsignal"/>
    <property type="match status" value="1"/>
</dbReference>
<feature type="domain" description="Methyl-accepting transducer" evidence="12">
    <location>
        <begin position="391"/>
        <end position="627"/>
    </location>
</feature>
<evidence type="ECO:0000256" key="11">
    <source>
        <dbReference type="SAM" id="Phobius"/>
    </source>
</evidence>
<feature type="domain" description="HAMP" evidence="13">
    <location>
        <begin position="332"/>
        <end position="386"/>
    </location>
</feature>
<evidence type="ECO:0000313" key="14">
    <source>
        <dbReference type="EMBL" id="MCO7543386.1"/>
    </source>
</evidence>
<dbReference type="PRINTS" id="PR00260">
    <property type="entry name" value="CHEMTRNSDUCR"/>
</dbReference>
<organism evidence="14 15">
    <name type="scientific">Stutzerimonas nitrititolerans</name>
    <dbReference type="NCBI Taxonomy" id="2482751"/>
    <lineage>
        <taxon>Bacteria</taxon>
        <taxon>Pseudomonadati</taxon>
        <taxon>Pseudomonadota</taxon>
        <taxon>Gammaproteobacteria</taxon>
        <taxon>Pseudomonadales</taxon>
        <taxon>Pseudomonadaceae</taxon>
        <taxon>Stutzerimonas</taxon>
    </lineage>
</organism>
<gene>
    <name evidence="14" type="ORF">NJF43_01305</name>
</gene>
<dbReference type="FunFam" id="1.10.287.950:FF:000001">
    <property type="entry name" value="Methyl-accepting chemotaxis sensory transducer"/>
    <property type="match status" value="1"/>
</dbReference>
<dbReference type="AlphaFoldDB" id="A0AA42BBJ5"/>
<reference evidence="14" key="1">
    <citation type="submission" date="2022-06" db="EMBL/GenBank/DDBJ databases">
        <title>Detection of beta-lactamases in bacteria of animal origin.</title>
        <authorList>
            <person name="Mlynarcik P."/>
            <person name="Zdarska V."/>
            <person name="Chudobova H."/>
            <person name="Prochazkova P."/>
            <person name="Hricova K."/>
            <person name="Mezerova K."/>
            <person name="Bardon J."/>
            <person name="Dolejska M."/>
            <person name="Sukkar I."/>
            <person name="Kolar M."/>
        </authorList>
    </citation>
    <scope>NUCLEOTIDE SEQUENCE</scope>
    <source>
        <strain evidence="14">S 300-3</strain>
    </source>
</reference>
<evidence type="ECO:0000259" key="12">
    <source>
        <dbReference type="PROSITE" id="PS50111"/>
    </source>
</evidence>
<keyword evidence="3" id="KW-0145">Chemotaxis</keyword>
<dbReference type="GO" id="GO:0006935">
    <property type="term" value="P:chemotaxis"/>
    <property type="evidence" value="ECO:0007669"/>
    <property type="project" value="UniProtKB-KW"/>
</dbReference>
<dbReference type="Gene3D" id="1.10.287.950">
    <property type="entry name" value="Methyl-accepting chemotaxis protein"/>
    <property type="match status" value="1"/>
</dbReference>
<comment type="similarity">
    <text evidence="8">Belongs to the methyl-accepting chemotaxis (MCP) protein family.</text>
</comment>
<feature type="transmembrane region" description="Helical" evidence="11">
    <location>
        <begin position="307"/>
        <end position="331"/>
    </location>
</feature>
<keyword evidence="2" id="KW-1003">Cell membrane</keyword>
<evidence type="ECO:0000256" key="2">
    <source>
        <dbReference type="ARBA" id="ARBA00022475"/>
    </source>
</evidence>
<evidence type="ECO:0000256" key="8">
    <source>
        <dbReference type="ARBA" id="ARBA00029447"/>
    </source>
</evidence>
<dbReference type="SMART" id="SM00283">
    <property type="entry name" value="MA"/>
    <property type="match status" value="1"/>
</dbReference>
<accession>A0AA42BBJ5</accession>
<evidence type="ECO:0000313" key="15">
    <source>
        <dbReference type="Proteomes" id="UP001165292"/>
    </source>
</evidence>
<dbReference type="CDD" id="cd11386">
    <property type="entry name" value="MCP_signal"/>
    <property type="match status" value="1"/>
</dbReference>
<keyword evidence="6 11" id="KW-0472">Membrane</keyword>
<evidence type="ECO:0000256" key="10">
    <source>
        <dbReference type="SAM" id="Coils"/>
    </source>
</evidence>
<comment type="subcellular location">
    <subcellularLocation>
        <location evidence="1">Cell membrane</location>
        <topology evidence="1">Multi-pass membrane protein</topology>
    </subcellularLocation>
</comment>
<dbReference type="Pfam" id="PF02743">
    <property type="entry name" value="dCache_1"/>
    <property type="match status" value="1"/>
</dbReference>
<dbReference type="PANTHER" id="PTHR32089">
    <property type="entry name" value="METHYL-ACCEPTING CHEMOTAXIS PROTEIN MCPB"/>
    <property type="match status" value="1"/>
</dbReference>
<dbReference type="Gene3D" id="3.30.450.20">
    <property type="entry name" value="PAS domain"/>
    <property type="match status" value="1"/>
</dbReference>
<dbReference type="PROSITE" id="PS50885">
    <property type="entry name" value="HAMP"/>
    <property type="match status" value="1"/>
</dbReference>
<dbReference type="SUPFAM" id="SSF58104">
    <property type="entry name" value="Methyl-accepting chemotaxis protein (MCP) signaling domain"/>
    <property type="match status" value="1"/>
</dbReference>
<dbReference type="PANTHER" id="PTHR32089:SF55">
    <property type="entry name" value="METHYL ACCEPTING SENSORY TRANSDUCER WITH CACHE_2 SMALL MOLECULE BINDING DOMAIN"/>
    <property type="match status" value="1"/>
</dbReference>
<keyword evidence="5 11" id="KW-1133">Transmembrane helix</keyword>
<dbReference type="InterPro" id="IPR004089">
    <property type="entry name" value="MCPsignal_dom"/>
</dbReference>
<dbReference type="PROSITE" id="PS50111">
    <property type="entry name" value="CHEMOTAXIS_TRANSDUC_2"/>
    <property type="match status" value="1"/>
</dbReference>
<dbReference type="RefSeq" id="WP_253162113.1">
    <property type="nucleotide sequence ID" value="NZ_JAMYBS010000001.1"/>
</dbReference>
<evidence type="ECO:0000256" key="3">
    <source>
        <dbReference type="ARBA" id="ARBA00022500"/>
    </source>
</evidence>
<evidence type="ECO:0000256" key="6">
    <source>
        <dbReference type="ARBA" id="ARBA00023136"/>
    </source>
</evidence>
<evidence type="ECO:0000259" key="13">
    <source>
        <dbReference type="PROSITE" id="PS50885"/>
    </source>
</evidence>
<evidence type="ECO:0000256" key="5">
    <source>
        <dbReference type="ARBA" id="ARBA00022989"/>
    </source>
</evidence>
<dbReference type="GO" id="GO:0005886">
    <property type="term" value="C:plasma membrane"/>
    <property type="evidence" value="ECO:0007669"/>
    <property type="project" value="UniProtKB-SubCell"/>
</dbReference>
<evidence type="ECO:0000256" key="9">
    <source>
        <dbReference type="PROSITE-ProRule" id="PRU00284"/>
    </source>
</evidence>
<sequence>MTFLKTIQARYLTTFATLTVVAIALTLLGIQKFVAPQLEETEIRLVEEKVDEIAQAIQLNLARIESQSRAITQTAALLQSEQIDAVLPGLIDQYGDPKVFGGGIWPLPNMRTPGQAKHSTFYHRDAQGRLVLNTHWNSAESLNYFEQPWHKAGLQAPSGHCAWAAAYKDDASAEPRTNCAMAIRKDGEAYGVSTIDLTLGFFNELVADKEKEIQGQIMIVEADGKILSNLPAVNEQIVLKNVSELAARTPFVAQIGSALDRGEHRVFSEFEAADGEPTAFFLKPIEGTPWLLATALPSRLLTEKTSAMLGTLGWLQLPIVALLLLLMVVALRTLMRRLQLLTANIQSLSSGDADLTRRIGIKGDDEVDHIGVAVNDFIVYLQEMIADLAASSRQISAELDQLKRQSSHTNAILARHASETDQAVTAITEMSSTADSVAQSANETASFTQAANEHAAQSRRTVEEAANSVLDLVNEVETATAQVQAMQQDARRINDVLGVIGEIAGQTNLLALNAAIEAARAGEQGRGFAVVADEVRALAARTQQSTSQIDEMLAALQSAVDAAVGAMERTRDSCQATADRTTRVNSGLDQMADSVNRIHDLSAQIAAAAEEQSAVSGEINQNMVAVRDMVDELVESGVTVGRSTDALSASNDRLIGMVNRFKLQ</sequence>
<protein>
    <submittedName>
        <fullName evidence="14">Methyl-accepting chemotaxis protein</fullName>
    </submittedName>
</protein>
<dbReference type="InterPro" id="IPR004090">
    <property type="entry name" value="Chemotax_Me-accpt_rcpt"/>
</dbReference>
<proteinExistence type="inferred from homology"/>
<keyword evidence="4 11" id="KW-0812">Transmembrane</keyword>